<organism evidence="2 3">
    <name type="scientific">Aliivibrio fischeri</name>
    <name type="common">Vibrio fischeri</name>
    <dbReference type="NCBI Taxonomy" id="668"/>
    <lineage>
        <taxon>Bacteria</taxon>
        <taxon>Pseudomonadati</taxon>
        <taxon>Pseudomonadota</taxon>
        <taxon>Gammaproteobacteria</taxon>
        <taxon>Vibrionales</taxon>
        <taxon>Vibrionaceae</taxon>
        <taxon>Aliivibrio</taxon>
    </lineage>
</organism>
<proteinExistence type="predicted"/>
<sequence length="200" mass="22737">MLYQVNERCSISNDLFEVVCLQKRFKTLEIDMKFRIEKESDHKAIENVTYKAFENHPHHAPGAKPTEHKIIERLRENNALTLSLVAEKGDTIIGHIAFSPVLINGKDSKWYGLGPVSVLHEHQSEGIGSRLIRLGLEQLIEQGAEGAVLLGEPEYYQRFGFKSDEKLILEGVPAEYFLSLSLTEIEMPQGEVNYHPAFFE</sequence>
<dbReference type="InterPro" id="IPR000182">
    <property type="entry name" value="GNAT_dom"/>
</dbReference>
<keyword evidence="2" id="KW-0808">Transferase</keyword>
<dbReference type="Pfam" id="PF13527">
    <property type="entry name" value="Acetyltransf_9"/>
    <property type="match status" value="1"/>
</dbReference>
<accession>A0A6N3Z5A0</accession>
<dbReference type="InterPro" id="IPR016181">
    <property type="entry name" value="Acyl_CoA_acyltransferase"/>
</dbReference>
<dbReference type="GO" id="GO:0016747">
    <property type="term" value="F:acyltransferase activity, transferring groups other than amino-acyl groups"/>
    <property type="evidence" value="ECO:0007669"/>
    <property type="project" value="InterPro"/>
</dbReference>
<comment type="caution">
    <text evidence="2">The sequence shown here is derived from an EMBL/GenBank/DDBJ whole genome shotgun (WGS) entry which is preliminary data.</text>
</comment>
<dbReference type="Gene3D" id="3.40.630.30">
    <property type="match status" value="1"/>
</dbReference>
<dbReference type="AlphaFoldDB" id="A0A6N3Z5A0"/>
<protein>
    <submittedName>
        <fullName evidence="2">GNAT family N-acetyltransferase</fullName>
    </submittedName>
</protein>
<dbReference type="PROSITE" id="PS51186">
    <property type="entry name" value="GNAT"/>
    <property type="match status" value="1"/>
</dbReference>
<dbReference type="CDD" id="cd04301">
    <property type="entry name" value="NAT_SF"/>
    <property type="match status" value="1"/>
</dbReference>
<dbReference type="Proteomes" id="UP000435323">
    <property type="component" value="Unassembled WGS sequence"/>
</dbReference>
<dbReference type="EMBL" id="WOBO01000004">
    <property type="protein sequence ID" value="MUK44483.1"/>
    <property type="molecule type" value="Genomic_DNA"/>
</dbReference>
<evidence type="ECO:0000313" key="3">
    <source>
        <dbReference type="Proteomes" id="UP000435323"/>
    </source>
</evidence>
<gene>
    <name evidence="2" type="ORF">GNP77_03720</name>
</gene>
<reference evidence="2 3" key="1">
    <citation type="submission" date="2019-11" db="EMBL/GenBank/DDBJ databases">
        <title>Using colonization assays and comparative genomics to discover symbiosis behaviors and factors in Vibrio fischeri.</title>
        <authorList>
            <person name="Bongrand C."/>
            <person name="Moriano-Gutierrez S."/>
            <person name="Arevalo P."/>
            <person name="Mcfall-Ngai M."/>
            <person name="Visick K."/>
            <person name="Polz M.F."/>
            <person name="Ruby E.G."/>
        </authorList>
    </citation>
    <scope>NUCLEOTIDE SEQUENCE [LARGE SCALE GENOMIC DNA]</scope>
    <source>
        <strain evidence="3">emors.3.2</strain>
    </source>
</reference>
<feature type="domain" description="N-acetyltransferase" evidence="1">
    <location>
        <begin position="32"/>
        <end position="183"/>
    </location>
</feature>
<evidence type="ECO:0000259" key="1">
    <source>
        <dbReference type="PROSITE" id="PS51186"/>
    </source>
</evidence>
<dbReference type="SUPFAM" id="SSF55729">
    <property type="entry name" value="Acyl-CoA N-acyltransferases (Nat)"/>
    <property type="match status" value="1"/>
</dbReference>
<name>A0A6N3Z5A0_ALIFS</name>
<evidence type="ECO:0000313" key="2">
    <source>
        <dbReference type="EMBL" id="MUK44483.1"/>
    </source>
</evidence>